<gene>
    <name evidence="2" type="ORF">SAMN04487968_10893</name>
</gene>
<keyword evidence="3" id="KW-1185">Reference proteome</keyword>
<protein>
    <recommendedName>
        <fullName evidence="1">DUF222 domain-containing protein</fullName>
    </recommendedName>
</protein>
<dbReference type="STRING" id="574651.SAMN04487968_10893"/>
<dbReference type="EMBL" id="FOLB01000008">
    <property type="protein sequence ID" value="SFC58703.1"/>
    <property type="molecule type" value="Genomic_DNA"/>
</dbReference>
<dbReference type="InterPro" id="IPR003870">
    <property type="entry name" value="DUF222"/>
</dbReference>
<dbReference type="Pfam" id="PF02720">
    <property type="entry name" value="DUF222"/>
    <property type="match status" value="1"/>
</dbReference>
<accession>A0A1I1KKP8</accession>
<feature type="domain" description="DUF222" evidence="1">
    <location>
        <begin position="50"/>
        <end position="170"/>
    </location>
</feature>
<dbReference type="AlphaFoldDB" id="A0A1I1KKP8"/>
<evidence type="ECO:0000313" key="3">
    <source>
        <dbReference type="Proteomes" id="UP000198832"/>
    </source>
</evidence>
<dbReference type="OrthoDB" id="3634417at2"/>
<dbReference type="Proteomes" id="UP000198832">
    <property type="component" value="Unassembled WGS sequence"/>
</dbReference>
<proteinExistence type="predicted"/>
<organism evidence="2 3">
    <name type="scientific">Nocardioides terrae</name>
    <dbReference type="NCBI Taxonomy" id="574651"/>
    <lineage>
        <taxon>Bacteria</taxon>
        <taxon>Bacillati</taxon>
        <taxon>Actinomycetota</taxon>
        <taxon>Actinomycetes</taxon>
        <taxon>Propionibacteriales</taxon>
        <taxon>Nocardioidaceae</taxon>
        <taxon>Nocardioides</taxon>
    </lineage>
</organism>
<reference evidence="2 3" key="1">
    <citation type="submission" date="2016-10" db="EMBL/GenBank/DDBJ databases">
        <authorList>
            <person name="de Groot N.N."/>
        </authorList>
    </citation>
    <scope>NUCLEOTIDE SEQUENCE [LARGE SCALE GENOMIC DNA]</scope>
    <source>
        <strain evidence="2 3">CGMCC 1.7056</strain>
    </source>
</reference>
<sequence>MSAADMEPPRRPALSRAHQVHRFLGRLHEVLDTVDSDRVWSLSSVELGECLREAYAAQARLAELTLALLAQAGSSGLAAHDGVVSMPAWLRDQVRLAPGAAKREVTLADALAERRLVREGLAAGAFPAASAAVVVDALDALPPEVDADVAVRAEQHLVGEAHAHDTGVLRRDR</sequence>
<name>A0A1I1KKP8_9ACTN</name>
<evidence type="ECO:0000259" key="1">
    <source>
        <dbReference type="Pfam" id="PF02720"/>
    </source>
</evidence>
<dbReference type="RefSeq" id="WP_139230098.1">
    <property type="nucleotide sequence ID" value="NZ_FOLB01000008.1"/>
</dbReference>
<evidence type="ECO:0000313" key="2">
    <source>
        <dbReference type="EMBL" id="SFC58703.1"/>
    </source>
</evidence>